<dbReference type="Proteomes" id="UP000326757">
    <property type="component" value="Unassembled WGS sequence"/>
</dbReference>
<evidence type="ECO:0000313" key="2">
    <source>
        <dbReference type="Proteomes" id="UP000326757"/>
    </source>
</evidence>
<evidence type="ECO:0000313" key="1">
    <source>
        <dbReference type="EMBL" id="KAB8295182.1"/>
    </source>
</evidence>
<gene>
    <name evidence="1" type="ORF">EYC80_007105</name>
</gene>
<organism evidence="1 2">
    <name type="scientific">Monilinia laxa</name>
    <name type="common">Brown rot fungus</name>
    <name type="synonym">Sclerotinia laxa</name>
    <dbReference type="NCBI Taxonomy" id="61186"/>
    <lineage>
        <taxon>Eukaryota</taxon>
        <taxon>Fungi</taxon>
        <taxon>Dikarya</taxon>
        <taxon>Ascomycota</taxon>
        <taxon>Pezizomycotina</taxon>
        <taxon>Leotiomycetes</taxon>
        <taxon>Helotiales</taxon>
        <taxon>Sclerotiniaceae</taxon>
        <taxon>Monilinia</taxon>
    </lineage>
</organism>
<name>A0A5N6K0K8_MONLA</name>
<keyword evidence="2" id="KW-1185">Reference proteome</keyword>
<dbReference type="EMBL" id="VIGI01000010">
    <property type="protein sequence ID" value="KAB8295182.1"/>
    <property type="molecule type" value="Genomic_DNA"/>
</dbReference>
<protein>
    <submittedName>
        <fullName evidence="1">Uncharacterized protein</fullName>
    </submittedName>
</protein>
<accession>A0A5N6K0K8</accession>
<proteinExistence type="predicted"/>
<dbReference type="AlphaFoldDB" id="A0A5N6K0K8"/>
<sequence length="188" mass="20975">MYVHSNHHQKHSPITTPITTPITPYHTLSHPWHESQKNGTVTVEGNYPILSLFVKNPPKLGMIGSLTNKMTMLHNRITLVLSQPKFGSCWNGISLLLHMIILHAEQGVISIYGYVRGNKVLGRDRQLLISLENLGDNQGSITFRSKAACPGIISKAPDVCVEHLALRNHKLIDDHPSCRILRVSVVEL</sequence>
<reference evidence="1 2" key="1">
    <citation type="submission" date="2019-06" db="EMBL/GenBank/DDBJ databases">
        <title>Genome Sequence of the Brown Rot Fungal Pathogen Monilinia laxa.</title>
        <authorList>
            <person name="De Miccolis Angelini R.M."/>
            <person name="Landi L."/>
            <person name="Abate D."/>
            <person name="Pollastro S."/>
            <person name="Romanazzi G."/>
            <person name="Faretra F."/>
        </authorList>
    </citation>
    <scope>NUCLEOTIDE SEQUENCE [LARGE SCALE GENOMIC DNA]</scope>
    <source>
        <strain evidence="1 2">Mlax316</strain>
    </source>
</reference>
<comment type="caution">
    <text evidence="1">The sequence shown here is derived from an EMBL/GenBank/DDBJ whole genome shotgun (WGS) entry which is preliminary data.</text>
</comment>